<dbReference type="STRING" id="1801750.A3B85_01600"/>
<evidence type="ECO:0000313" key="2">
    <source>
        <dbReference type="EMBL" id="OGI77123.1"/>
    </source>
</evidence>
<evidence type="ECO:0000313" key="3">
    <source>
        <dbReference type="Proteomes" id="UP000178374"/>
    </source>
</evidence>
<comment type="caution">
    <text evidence="2">The sequence shown here is derived from an EMBL/GenBank/DDBJ whole genome shotgun (WGS) entry which is preliminary data.</text>
</comment>
<reference evidence="2 3" key="1">
    <citation type="journal article" date="2016" name="Nat. Commun.">
        <title>Thousands of microbial genomes shed light on interconnected biogeochemical processes in an aquifer system.</title>
        <authorList>
            <person name="Anantharaman K."/>
            <person name="Brown C.T."/>
            <person name="Hug L.A."/>
            <person name="Sharon I."/>
            <person name="Castelle C.J."/>
            <person name="Probst A.J."/>
            <person name="Thomas B.C."/>
            <person name="Singh A."/>
            <person name="Wilkins M.J."/>
            <person name="Karaoz U."/>
            <person name="Brodie E.L."/>
            <person name="Williams K.H."/>
            <person name="Hubbard S.S."/>
            <person name="Banfield J.F."/>
        </authorList>
    </citation>
    <scope>NUCLEOTIDE SEQUENCE [LARGE SCALE GENOMIC DNA]</scope>
</reference>
<dbReference type="Proteomes" id="UP000178374">
    <property type="component" value="Unassembled WGS sequence"/>
</dbReference>
<sequence length="261" mass="30073">METPPGKRLTPLDTTNISKETKGADSNVEELKKLINDPDFKTQFLAVQTRTEIAIKNKLLNSTKKRDHETKLAEANRSLLQATEIQTQNLNQLKEELEQPTPELVEALNVWGRSRNVRGEYGSDQKGFNAGVVHYFEYRAHVGKNKKRFKPENTLSIESFIDYTKKYQSFLENPNPATNPQIKTTRLLEDLKGNRRLYILTKEKEFIVGFERTGEGMKILSVFLEQNTQKLNKVADDELNSTEKSQTRFNRLEEPVKEISL</sequence>
<dbReference type="EMBL" id="MFUA01000014">
    <property type="protein sequence ID" value="OGI77123.1"/>
    <property type="molecule type" value="Genomic_DNA"/>
</dbReference>
<dbReference type="AlphaFoldDB" id="A0A1F6W5D8"/>
<evidence type="ECO:0000256" key="1">
    <source>
        <dbReference type="SAM" id="MobiDB-lite"/>
    </source>
</evidence>
<feature type="region of interest" description="Disordered" evidence="1">
    <location>
        <begin position="1"/>
        <end position="25"/>
    </location>
</feature>
<proteinExistence type="predicted"/>
<accession>A0A1F6W5D8</accession>
<gene>
    <name evidence="2" type="ORF">A3B85_01600</name>
</gene>
<name>A0A1F6W5D8_9BACT</name>
<organism evidence="2 3">
    <name type="scientific">Candidatus Nomurabacteria bacterium RIFCSPHIGHO2_02_FULL_37_13</name>
    <dbReference type="NCBI Taxonomy" id="1801750"/>
    <lineage>
        <taxon>Bacteria</taxon>
        <taxon>Candidatus Nomuraibacteriota</taxon>
    </lineage>
</organism>
<protein>
    <submittedName>
        <fullName evidence="2">Uncharacterized protein</fullName>
    </submittedName>
</protein>